<comment type="caution">
    <text evidence="2">The sequence shown here is derived from an EMBL/GenBank/DDBJ whole genome shotgun (WGS) entry which is preliminary data.</text>
</comment>
<evidence type="ECO:0000313" key="2">
    <source>
        <dbReference type="EMBL" id="MCJ1977235.1"/>
    </source>
</evidence>
<organism evidence="2 3">
    <name type="scientific">Pseudolactococcus paracarnosus</name>
    <dbReference type="NCBI Taxonomy" id="2749962"/>
    <lineage>
        <taxon>Bacteria</taxon>
        <taxon>Bacillati</taxon>
        <taxon>Bacillota</taxon>
        <taxon>Bacilli</taxon>
        <taxon>Lactobacillales</taxon>
        <taxon>Streptococcaceae</taxon>
        <taxon>Pseudolactococcus</taxon>
    </lineage>
</organism>
<protein>
    <submittedName>
        <fullName evidence="2">Uncharacterized protein</fullName>
    </submittedName>
</protein>
<dbReference type="Proteomes" id="UP001522462">
    <property type="component" value="Unassembled WGS sequence"/>
</dbReference>
<keyword evidence="1" id="KW-0472">Membrane</keyword>
<keyword evidence="3" id="KW-1185">Reference proteome</keyword>
<gene>
    <name evidence="2" type="ORF">GYN19_04645</name>
</gene>
<name>A0ABT0AL15_9LACT</name>
<evidence type="ECO:0000313" key="3">
    <source>
        <dbReference type="Proteomes" id="UP001522462"/>
    </source>
</evidence>
<keyword evidence="1" id="KW-1133">Transmembrane helix</keyword>
<reference evidence="2 3" key="1">
    <citation type="journal article" date="2022" name="Microbiol. Res.">
        <title>Comparative genome analysis, predicted lifestyle and antimicrobial strategies of Lactococcus carnosus and Lactococcus paracarnosus isolated from meat.</title>
        <authorList>
            <person name="Werum V."/>
            <person name="Ehrmann M."/>
            <person name="Vogel R."/>
            <person name="Hilgarth M."/>
        </authorList>
    </citation>
    <scope>NUCLEOTIDE SEQUENCE [LARGE SCALE GENOMIC DNA]</scope>
    <source>
        <strain evidence="2 3">TMW21897</strain>
    </source>
</reference>
<evidence type="ECO:0000256" key="1">
    <source>
        <dbReference type="SAM" id="Phobius"/>
    </source>
</evidence>
<dbReference type="RefSeq" id="WP_243914145.1">
    <property type="nucleotide sequence ID" value="NZ_JAAECY010000012.1"/>
</dbReference>
<sequence length="681" mass="74955">MVARSSRSVIRNRYKKSQGIVQSEDGSVLLVALGIIVLLFVVVVGIFYFALDTQKNMVLADRFTKLKDAKSYAIEESKTRLMTYFDEETRKIIDAVSDASNDSLIKTEVEQRMRRLTQTDTFGDISSPFFSSQAFGVDKQYQFKVGVLDQVDVKTAEVYDSAETGGWSNSSSSQTPQEAKRITVPINIELGEKKGSGTIKHDFSSRFVYEVQWENVLTTLNPSLTRGVEFGQLDTWRNVFYNHYANGENGLISADTWTRLLYRGYRYQEKKQVAFDEVAYGAAVATYTFGRKGGKGSVVDTKLTDTASAVTRRLTKDISGRGSLIIEDTGLNAVGKKTVTSDNMIAVVSNRKKVDTEFTGLNIMATTGMLLSRYDQETTIKSSQIETPSWLVTQTRKKNKMKDTALLLDNTTIKLSKSAAKFDYSSYLKTSGLTNPQINKQWSDMLKGGLIIGSSVVELVSGTTITLGAESNFMLTNASIKESTKGEESFSYQTAYSKTAAAIPNPPSVLKIGTGTSIVQDASGVSFIDAPKRNRRMSTSEGTVQPQVDWIDASISRNRIEIASGGKLALGKTGIEPFDLKLAKDAEFSFYATSDTTLFDTSFIKTGTIKGKLIIYTWDTIAEIGKFLDSQGITYTARSSAAEAVNGEITVISINYMPGKGGLNVVRTFGYLVDVDFMKKK</sequence>
<keyword evidence="1" id="KW-0812">Transmembrane</keyword>
<proteinExistence type="predicted"/>
<accession>A0ABT0AL15</accession>
<feature type="transmembrane region" description="Helical" evidence="1">
    <location>
        <begin position="28"/>
        <end position="51"/>
    </location>
</feature>
<dbReference type="EMBL" id="JAAEDA010000005">
    <property type="protein sequence ID" value="MCJ1977235.1"/>
    <property type="molecule type" value="Genomic_DNA"/>
</dbReference>